<gene>
    <name evidence="1" type="ORF">H4F90_05620</name>
</gene>
<evidence type="ECO:0000313" key="2">
    <source>
        <dbReference type="Proteomes" id="UP000586093"/>
    </source>
</evidence>
<protein>
    <submittedName>
        <fullName evidence="1">Uncharacterized protein</fullName>
    </submittedName>
</protein>
<name>A0A839HH43_9BURK</name>
<dbReference type="EMBL" id="JACIVI010000001">
    <property type="protein sequence ID" value="MBB1161455.1"/>
    <property type="molecule type" value="Genomic_DNA"/>
</dbReference>
<dbReference type="AlphaFoldDB" id="A0A839HH43"/>
<dbReference type="RefSeq" id="WP_182662256.1">
    <property type="nucleotide sequence ID" value="NZ_JACIVI010000001.1"/>
</dbReference>
<dbReference type="Proteomes" id="UP000586093">
    <property type="component" value="Unassembled WGS sequence"/>
</dbReference>
<organism evidence="1 2">
    <name type="scientific">Aquariibacter albus</name>
    <dbReference type="NCBI Taxonomy" id="2759899"/>
    <lineage>
        <taxon>Bacteria</taxon>
        <taxon>Pseudomonadati</taxon>
        <taxon>Pseudomonadota</taxon>
        <taxon>Betaproteobacteria</taxon>
        <taxon>Burkholderiales</taxon>
        <taxon>Sphaerotilaceae</taxon>
        <taxon>Aquariibacter</taxon>
    </lineage>
</organism>
<reference evidence="1 2" key="1">
    <citation type="submission" date="2020-08" db="EMBL/GenBank/DDBJ databases">
        <title>Aquariorum lacteus gen. nov., sp. nov., a new member of the family Comamonadaceae, isolated from freshwater aquarium.</title>
        <authorList>
            <person name="Chun S.-J."/>
        </authorList>
    </citation>
    <scope>NUCLEOTIDE SEQUENCE [LARGE SCALE GENOMIC DNA]</scope>
    <source>
        <strain evidence="1 2">SJAQ100</strain>
    </source>
</reference>
<sequence length="154" mass="15536">MTQAETNRAPADDELLALLGESGSTYTTRAGEVLELAPIKVRQMAAVARAAAPLSGVLAGMARGGGIDAVALAAQGDELAALLAALTGRPAQWVGELPLDDMVGLLTEALAVNVDFFSSRLQPAIERAAGRITAAFGALGPMHPPPAGSTLPPG</sequence>
<keyword evidence="2" id="KW-1185">Reference proteome</keyword>
<comment type="caution">
    <text evidence="1">The sequence shown here is derived from an EMBL/GenBank/DDBJ whole genome shotgun (WGS) entry which is preliminary data.</text>
</comment>
<evidence type="ECO:0000313" key="1">
    <source>
        <dbReference type="EMBL" id="MBB1161455.1"/>
    </source>
</evidence>
<accession>A0A839HH43</accession>
<proteinExistence type="predicted"/>